<feature type="region of interest" description="Disordered" evidence="1">
    <location>
        <begin position="1"/>
        <end position="32"/>
    </location>
</feature>
<organism evidence="2 3">
    <name type="scientific">Streptomyces pluripotens</name>
    <dbReference type="NCBI Taxonomy" id="1355015"/>
    <lineage>
        <taxon>Bacteria</taxon>
        <taxon>Bacillati</taxon>
        <taxon>Actinomycetota</taxon>
        <taxon>Actinomycetes</taxon>
        <taxon>Kitasatosporales</taxon>
        <taxon>Streptomycetaceae</taxon>
        <taxon>Streptomyces</taxon>
    </lineage>
</organism>
<evidence type="ECO:0008006" key="4">
    <source>
        <dbReference type="Google" id="ProtNLM"/>
    </source>
</evidence>
<proteinExistence type="predicted"/>
<dbReference type="AlphaFoldDB" id="A0A221P7G6"/>
<protein>
    <recommendedName>
        <fullName evidence="4">Transposase IS204/IS1001/IS1096/IS1165 zinc-finger domain-containing protein</fullName>
    </recommendedName>
</protein>
<name>A0A221P7G6_9ACTN</name>
<evidence type="ECO:0000313" key="3">
    <source>
        <dbReference type="Proteomes" id="UP000031501"/>
    </source>
</evidence>
<gene>
    <name evidence="2" type="ORF">LK07_33035</name>
</gene>
<keyword evidence="3" id="KW-1185">Reference proteome</keyword>
<accession>A0A221P7G6</accession>
<evidence type="ECO:0000256" key="1">
    <source>
        <dbReference type="SAM" id="MobiDB-lite"/>
    </source>
</evidence>
<reference evidence="2 3" key="1">
    <citation type="submission" date="2017-07" db="EMBL/GenBank/DDBJ databases">
        <title>Genome sequence of Streptomyces pluripotens MUSC 137T.</title>
        <authorList>
            <person name="Ser H.-L."/>
            <person name="Lee L.-H."/>
        </authorList>
    </citation>
    <scope>NUCLEOTIDE SEQUENCE [LARGE SCALE GENOMIC DNA]</scope>
    <source>
        <strain evidence="2 3">MUSC 137</strain>
    </source>
</reference>
<dbReference type="EMBL" id="CP022433">
    <property type="protein sequence ID" value="ASN28036.1"/>
    <property type="molecule type" value="Genomic_DNA"/>
</dbReference>
<evidence type="ECO:0000313" key="2">
    <source>
        <dbReference type="EMBL" id="ASN28036.1"/>
    </source>
</evidence>
<dbReference type="Proteomes" id="UP000031501">
    <property type="component" value="Chromosome"/>
</dbReference>
<sequence length="75" mass="8250">MSPARSTPVGEVTPPSKTPIRSHARTTDAALGGPPVRIELSVRRLYCENSHYPKGTFAEQIDGLTVRHQRRTPLS</sequence>